<evidence type="ECO:0000313" key="3">
    <source>
        <dbReference type="EMBL" id="QJC55836.1"/>
    </source>
</evidence>
<reference evidence="3 4" key="1">
    <citation type="submission" date="2020-04" db="EMBL/GenBank/DDBJ databases">
        <title>Complete genome of a Psychrophilic, Marine, Gas Vacuolate Bacterium Polaromonas vacuolata KCTC 22033T.</title>
        <authorList>
            <person name="Hwang K."/>
            <person name="Kim K.M."/>
        </authorList>
    </citation>
    <scope>NUCLEOTIDE SEQUENCE [LARGE SCALE GENOMIC DNA]</scope>
    <source>
        <strain evidence="3 4">KCTC 22033</strain>
    </source>
</reference>
<accession>A0A6H2H8N0</accession>
<dbReference type="PRINTS" id="PR00813">
    <property type="entry name" value="BCTERIALGSPG"/>
</dbReference>
<gene>
    <name evidence="3" type="primary">pilE_1</name>
    <name evidence="3" type="ORF">HC248_01119</name>
</gene>
<feature type="transmembrane region" description="Helical" evidence="2">
    <location>
        <begin position="20"/>
        <end position="43"/>
    </location>
</feature>
<dbReference type="Pfam" id="PF07963">
    <property type="entry name" value="N_methyl"/>
    <property type="match status" value="1"/>
</dbReference>
<dbReference type="GO" id="GO:0043683">
    <property type="term" value="P:type IV pilus assembly"/>
    <property type="evidence" value="ECO:0007669"/>
    <property type="project" value="InterPro"/>
</dbReference>
<dbReference type="KEGG" id="pvac:HC248_01119"/>
<evidence type="ECO:0000256" key="1">
    <source>
        <dbReference type="ARBA" id="ARBA00022481"/>
    </source>
</evidence>
<protein>
    <submittedName>
        <fullName evidence="3">Fimbrial protein</fullName>
    </submittedName>
</protein>
<dbReference type="SUPFAM" id="SSF54523">
    <property type="entry name" value="Pili subunits"/>
    <property type="match status" value="1"/>
</dbReference>
<dbReference type="InterPro" id="IPR000983">
    <property type="entry name" value="Bac_GSPG_pilin"/>
</dbReference>
<organism evidence="3 4">
    <name type="scientific">Polaromonas vacuolata</name>
    <dbReference type="NCBI Taxonomy" id="37448"/>
    <lineage>
        <taxon>Bacteria</taxon>
        <taxon>Pseudomonadati</taxon>
        <taxon>Pseudomonadota</taxon>
        <taxon>Betaproteobacteria</taxon>
        <taxon>Burkholderiales</taxon>
        <taxon>Comamonadaceae</taxon>
        <taxon>Polaromonas</taxon>
    </lineage>
</organism>
<dbReference type="InterPro" id="IPR045584">
    <property type="entry name" value="Pilin-like"/>
</dbReference>
<dbReference type="Gene3D" id="3.30.700.10">
    <property type="entry name" value="Glycoprotein, Type 4 Pilin"/>
    <property type="match status" value="1"/>
</dbReference>
<name>A0A6H2H8N0_9BURK</name>
<dbReference type="InterPro" id="IPR031982">
    <property type="entry name" value="PilE-like"/>
</dbReference>
<evidence type="ECO:0000256" key="2">
    <source>
        <dbReference type="SAM" id="Phobius"/>
    </source>
</evidence>
<dbReference type="EMBL" id="CP051461">
    <property type="protein sequence ID" value="QJC55836.1"/>
    <property type="molecule type" value="Genomic_DNA"/>
</dbReference>
<dbReference type="GO" id="GO:0015627">
    <property type="term" value="C:type II protein secretion system complex"/>
    <property type="evidence" value="ECO:0007669"/>
    <property type="project" value="InterPro"/>
</dbReference>
<keyword evidence="1" id="KW-0488">Methylation</keyword>
<dbReference type="GO" id="GO:0015628">
    <property type="term" value="P:protein secretion by the type II secretion system"/>
    <property type="evidence" value="ECO:0007669"/>
    <property type="project" value="InterPro"/>
</dbReference>
<dbReference type="PROSITE" id="PS00409">
    <property type="entry name" value="PROKAR_NTER_METHYL"/>
    <property type="match status" value="1"/>
</dbReference>
<dbReference type="Proteomes" id="UP000502041">
    <property type="component" value="Chromosome"/>
</dbReference>
<dbReference type="InterPro" id="IPR012902">
    <property type="entry name" value="N_methyl_site"/>
</dbReference>
<evidence type="ECO:0000313" key="4">
    <source>
        <dbReference type="Proteomes" id="UP000502041"/>
    </source>
</evidence>
<proteinExistence type="predicted"/>
<keyword evidence="2" id="KW-1133">Transmembrane helix</keyword>
<dbReference type="Pfam" id="PF16732">
    <property type="entry name" value="ComP_DUS"/>
    <property type="match status" value="1"/>
</dbReference>
<dbReference type="NCBIfam" id="TIGR02532">
    <property type="entry name" value="IV_pilin_GFxxxE"/>
    <property type="match status" value="1"/>
</dbReference>
<keyword evidence="2" id="KW-0472">Membrane</keyword>
<keyword evidence="2" id="KW-0812">Transmembrane</keyword>
<dbReference type="RefSeq" id="WP_168923687.1">
    <property type="nucleotide sequence ID" value="NZ_CP051461.1"/>
</dbReference>
<sequence>MKTPTKTLTKANRFTSNKGFTLIEVMLVMLILALLLTTAWPAYSAHIARGRRSDAKVQLASAQQWMERFYSENYSYAKDTAGNKVGEAFAAQSFSQSPRVGEGKAIYKLSVSSTDNSFILNATPTDGGPMTGDECGSLSLDHTGQRGISGTGERLKCWK</sequence>
<dbReference type="AlphaFoldDB" id="A0A6H2H8N0"/>
<keyword evidence="4" id="KW-1185">Reference proteome</keyword>